<keyword evidence="2" id="KW-0472">Membrane</keyword>
<evidence type="ECO:0000256" key="2">
    <source>
        <dbReference type="SAM" id="Phobius"/>
    </source>
</evidence>
<keyword evidence="2" id="KW-1133">Transmembrane helix</keyword>
<feature type="region of interest" description="Disordered" evidence="1">
    <location>
        <begin position="48"/>
        <end position="73"/>
    </location>
</feature>
<protein>
    <submittedName>
        <fullName evidence="3">YvrJ protein family protein</fullName>
    </submittedName>
</protein>
<proteinExistence type="predicted"/>
<keyword evidence="2" id="KW-0812">Transmembrane</keyword>
<sequence>MRSAVFLKKVRSRAYDAPSTFSFDHFAREGGADHGNRLCDLDYQGQENARSGAGSHQAAGRGNPEGSRSRDLTRSRRGGTVCLSCILQVEVKVIMTINAGEFLIAFVAAMGIPSAIMGFIVWKLERKIAARDKRAEEQEEAQKEFFLLMVQSTGAAIALGEATAKAVQRIPDANCNGDMHDALNYAANIKHKQKDFLTKQGIHAMYD</sequence>
<evidence type="ECO:0000313" key="3">
    <source>
        <dbReference type="EMBL" id="DAE14117.1"/>
    </source>
</evidence>
<feature type="transmembrane region" description="Helical" evidence="2">
    <location>
        <begin position="103"/>
        <end position="124"/>
    </location>
</feature>
<evidence type="ECO:0000256" key="1">
    <source>
        <dbReference type="SAM" id="MobiDB-lite"/>
    </source>
</evidence>
<accession>A0A8S5Q5Z9</accession>
<reference evidence="3" key="1">
    <citation type="journal article" date="2021" name="Proc. Natl. Acad. Sci. U.S.A.">
        <title>A Catalog of Tens of Thousands of Viruses from Human Metagenomes Reveals Hidden Associations with Chronic Diseases.</title>
        <authorList>
            <person name="Tisza M.J."/>
            <person name="Buck C.B."/>
        </authorList>
    </citation>
    <scope>NUCLEOTIDE SEQUENCE</scope>
    <source>
        <strain evidence="3">Ctlwr10</strain>
    </source>
</reference>
<name>A0A8S5Q5Z9_9CAUD</name>
<dbReference type="EMBL" id="BK015575">
    <property type="protein sequence ID" value="DAE14117.1"/>
    <property type="molecule type" value="Genomic_DNA"/>
</dbReference>
<organism evidence="3">
    <name type="scientific">Caudovirales sp. ctlwr10</name>
    <dbReference type="NCBI Taxonomy" id="2825771"/>
    <lineage>
        <taxon>Viruses</taxon>
        <taxon>Duplodnaviria</taxon>
        <taxon>Heunggongvirae</taxon>
        <taxon>Uroviricota</taxon>
        <taxon>Caudoviricetes</taxon>
    </lineage>
</organism>